<reference evidence="10" key="1">
    <citation type="submission" date="2016-03" db="EMBL/GenBank/DDBJ databases">
        <authorList>
            <person name="Ploux O."/>
        </authorList>
    </citation>
    <scope>NUCLEOTIDE SEQUENCE</scope>
    <source>
        <strain evidence="10">UC10</strain>
    </source>
</reference>
<gene>
    <name evidence="10" type="ORF">STPYR_13013</name>
</gene>
<organism evidence="10">
    <name type="scientific">uncultured Stenotrophomonas sp</name>
    <dbReference type="NCBI Taxonomy" id="165438"/>
    <lineage>
        <taxon>Bacteria</taxon>
        <taxon>Pseudomonadati</taxon>
        <taxon>Pseudomonadota</taxon>
        <taxon>Gammaproteobacteria</taxon>
        <taxon>Lysobacterales</taxon>
        <taxon>Lysobacteraceae</taxon>
        <taxon>Stenotrophomonas</taxon>
        <taxon>environmental samples</taxon>
    </lineage>
</organism>
<keyword evidence="7 9" id="KW-0472">Membrane</keyword>
<keyword evidence="4" id="KW-1003">Cell membrane</keyword>
<dbReference type="InterPro" id="IPR005495">
    <property type="entry name" value="LptG/LptF_permease"/>
</dbReference>
<feature type="transmembrane region" description="Helical" evidence="9">
    <location>
        <begin position="318"/>
        <end position="336"/>
    </location>
</feature>
<keyword evidence="6 9" id="KW-1133">Transmembrane helix</keyword>
<dbReference type="PANTHER" id="PTHR33529">
    <property type="entry name" value="SLR0882 PROTEIN-RELATED"/>
    <property type="match status" value="1"/>
</dbReference>
<evidence type="ECO:0000256" key="9">
    <source>
        <dbReference type="SAM" id="Phobius"/>
    </source>
</evidence>
<evidence type="ECO:0000256" key="5">
    <source>
        <dbReference type="ARBA" id="ARBA00022692"/>
    </source>
</evidence>
<proteinExistence type="inferred from homology"/>
<evidence type="ECO:0000256" key="1">
    <source>
        <dbReference type="ARBA" id="ARBA00002265"/>
    </source>
</evidence>
<evidence type="ECO:0000256" key="6">
    <source>
        <dbReference type="ARBA" id="ARBA00022989"/>
    </source>
</evidence>
<dbReference type="AlphaFoldDB" id="A0A1Y5Q752"/>
<dbReference type="GO" id="GO:0055085">
    <property type="term" value="P:transmembrane transport"/>
    <property type="evidence" value="ECO:0007669"/>
    <property type="project" value="InterPro"/>
</dbReference>
<dbReference type="GO" id="GO:0015920">
    <property type="term" value="P:lipopolysaccharide transport"/>
    <property type="evidence" value="ECO:0007669"/>
    <property type="project" value="TreeGrafter"/>
</dbReference>
<evidence type="ECO:0000256" key="8">
    <source>
        <dbReference type="ARBA" id="ARBA00026081"/>
    </source>
</evidence>
<feature type="transmembrane region" description="Helical" evidence="9">
    <location>
        <begin position="12"/>
        <end position="32"/>
    </location>
</feature>
<dbReference type="PANTHER" id="PTHR33529:SF2">
    <property type="entry name" value="LIPOPOLYSACCHARIDE EXPORT SYSTEM PERMEASE PROTEIN LPTG"/>
    <property type="match status" value="1"/>
</dbReference>
<dbReference type="EMBL" id="FLTS01000001">
    <property type="protein sequence ID" value="SBV38063.1"/>
    <property type="molecule type" value="Genomic_DNA"/>
</dbReference>
<feature type="transmembrane region" description="Helical" evidence="9">
    <location>
        <begin position="105"/>
        <end position="122"/>
    </location>
</feature>
<dbReference type="Pfam" id="PF03739">
    <property type="entry name" value="LptF_LptG"/>
    <property type="match status" value="1"/>
</dbReference>
<evidence type="ECO:0000256" key="4">
    <source>
        <dbReference type="ARBA" id="ARBA00022475"/>
    </source>
</evidence>
<accession>A0A1Y5Q752</accession>
<feature type="transmembrane region" description="Helical" evidence="9">
    <location>
        <begin position="348"/>
        <end position="365"/>
    </location>
</feature>
<evidence type="ECO:0000256" key="3">
    <source>
        <dbReference type="ARBA" id="ARBA00007725"/>
    </source>
</evidence>
<evidence type="ECO:0000313" key="10">
    <source>
        <dbReference type="EMBL" id="SBV38063.1"/>
    </source>
</evidence>
<comment type="function">
    <text evidence="1">Part of the ABC transporter complex LptBFG involved in the translocation of lipopolysaccharide (LPS) from the inner membrane to the outer membrane.</text>
</comment>
<dbReference type="GO" id="GO:0043190">
    <property type="term" value="C:ATP-binding cassette (ABC) transporter complex"/>
    <property type="evidence" value="ECO:0007669"/>
    <property type="project" value="InterPro"/>
</dbReference>
<comment type="similarity">
    <text evidence="3">Belongs to the LptF/LptG family.</text>
</comment>
<name>A0A1Y5Q752_9GAMM</name>
<evidence type="ECO:0000256" key="2">
    <source>
        <dbReference type="ARBA" id="ARBA00004651"/>
    </source>
</evidence>
<dbReference type="InterPro" id="IPR030923">
    <property type="entry name" value="LptG"/>
</dbReference>
<protein>
    <submittedName>
        <fullName evidence="10">Permease YjgP/YjgQ family protein</fullName>
    </submittedName>
</protein>
<dbReference type="NCBIfam" id="TIGR04408">
    <property type="entry name" value="LptG_lptG"/>
    <property type="match status" value="1"/>
</dbReference>
<keyword evidence="5 9" id="KW-0812">Transmembrane</keyword>
<evidence type="ECO:0000256" key="7">
    <source>
        <dbReference type="ARBA" id="ARBA00023136"/>
    </source>
</evidence>
<comment type="subcellular location">
    <subcellularLocation>
        <location evidence="2">Cell membrane</location>
        <topology evidence="2">Multi-pass membrane protein</topology>
    </subcellularLocation>
</comment>
<feature type="transmembrane region" description="Helical" evidence="9">
    <location>
        <begin position="288"/>
        <end position="306"/>
    </location>
</feature>
<comment type="subunit">
    <text evidence="8">Component of the lipopolysaccharide transport and assembly complex. The LptBFG transporter is composed of two ATP-binding proteins (LptB) and two transmembrane proteins (LptF and LptG).</text>
</comment>
<sequence length="370" mass="40785">MRLALAPRIHDLYVGRNVLATVLVVWLVLLGLDATLALSGEAKNIGTGSYTFGHAVAWTAYTVPRRAYTLFPMAAVIGALMGLGQLAATSELTALRAVGLSRRRIALSVAIALSLLTAMMVVNGETLAPWAQEKADLLKGSAKYETDMAVARYSGLWAREGNTFLNAQTGEEQLDEGGRSRLLLHDVRLYRLDADGRLASLTHAATARHDTNGWTLEQVRRDRFGERSATRQTVASERWDSRLDAAALASGLVKPRSLSAAELRSNIEYRKRNGLDARDYEDTYWSRWFYPVNVLALCLAAVPFAFGSLRSGGMGKRLFLGMLFALGFLLLQMFFGRMAGALKFDYRIAYALPPIVMLAVSGWLFRRRSS</sequence>
<feature type="transmembrane region" description="Helical" evidence="9">
    <location>
        <begin position="67"/>
        <end position="84"/>
    </location>
</feature>